<reference evidence="1" key="1">
    <citation type="journal article" date="2024" name="Syst. Appl. Microbiol.">
        <title>First single-strain enrichments of Electrothrix cable bacteria, description of E. aestuarii sp. nov. and E. rattekaaiensis sp. nov., and proposal of a cable bacteria taxonomy following the rules of the SeqCode.</title>
        <authorList>
            <person name="Plum-Jensen L.E."/>
            <person name="Schramm A."/>
            <person name="Marshall I.P.G."/>
        </authorList>
    </citation>
    <scope>NUCLEOTIDE SEQUENCE</scope>
    <source>
        <strain evidence="1">Rat1</strain>
    </source>
</reference>
<evidence type="ECO:0008006" key="2">
    <source>
        <dbReference type="Google" id="ProtNLM"/>
    </source>
</evidence>
<dbReference type="EMBL" id="CP159373">
    <property type="protein sequence ID" value="XCN73184.1"/>
    <property type="molecule type" value="Genomic_DNA"/>
</dbReference>
<accession>A0AAU8LWF5</accession>
<gene>
    <name evidence="1" type="ORF">Q3M24_00005</name>
</gene>
<organism evidence="1">
    <name type="scientific">Candidatus Electrothrix aestuarii</name>
    <dbReference type="NCBI Taxonomy" id="3062594"/>
    <lineage>
        <taxon>Bacteria</taxon>
        <taxon>Pseudomonadati</taxon>
        <taxon>Thermodesulfobacteriota</taxon>
        <taxon>Desulfobulbia</taxon>
        <taxon>Desulfobulbales</taxon>
        <taxon>Desulfobulbaceae</taxon>
        <taxon>Candidatus Electrothrix</taxon>
    </lineage>
</organism>
<proteinExistence type="predicted"/>
<dbReference type="AlphaFoldDB" id="A0AAU8LWF5"/>
<evidence type="ECO:0000313" key="1">
    <source>
        <dbReference type="EMBL" id="XCN73184.1"/>
    </source>
</evidence>
<reference evidence="1" key="2">
    <citation type="submission" date="2024-06" db="EMBL/GenBank/DDBJ databases">
        <authorList>
            <person name="Plum-Jensen L.E."/>
            <person name="Schramm A."/>
            <person name="Marshall I.P.G."/>
        </authorList>
    </citation>
    <scope>NUCLEOTIDE SEQUENCE</scope>
    <source>
        <strain evidence="1">Rat1</strain>
    </source>
</reference>
<dbReference type="KEGG" id="eaj:Q3M24_00005"/>
<protein>
    <recommendedName>
        <fullName evidence="2">Addiction module component</fullName>
    </recommendedName>
</protein>
<name>A0AAU8LWF5_9BACT</name>
<sequence>MAVSEASIMERLDQEDKEKVSYFIKLLLNKSKYQALKKEIAERRKEIKTGETLSHEEIWGQLNV</sequence>